<reference evidence="3" key="1">
    <citation type="submission" date="2021-01" db="EMBL/GenBank/DDBJ databases">
        <title>Genome public.</title>
        <authorList>
            <person name="Liu C."/>
            <person name="Sun Q."/>
        </authorList>
    </citation>
    <scope>NUCLEOTIDE SEQUENCE [LARGE SCALE GENOMIC DNA]</scope>
    <source>
        <strain evidence="3">YIM B02505</strain>
    </source>
</reference>
<evidence type="ECO:0000313" key="2">
    <source>
        <dbReference type="EMBL" id="MBK1810014.1"/>
    </source>
</evidence>
<evidence type="ECO:0000313" key="3">
    <source>
        <dbReference type="Proteomes" id="UP000596739"/>
    </source>
</evidence>
<name>A0ABS1EKY2_9CLOT</name>
<sequence>MRNNIKKIFSSRFWFILPVFSFFIRDNILSIIFWIIALIALSVAVSTNYESLINRSEIN</sequence>
<protein>
    <submittedName>
        <fullName evidence="2">Uncharacterized protein</fullName>
    </submittedName>
</protein>
<keyword evidence="1" id="KW-0472">Membrane</keyword>
<keyword evidence="1" id="KW-1133">Transmembrane helix</keyword>
<comment type="caution">
    <text evidence="2">The sequence shown here is derived from an EMBL/GenBank/DDBJ whole genome shotgun (WGS) entry which is preliminary data.</text>
</comment>
<evidence type="ECO:0000256" key="1">
    <source>
        <dbReference type="SAM" id="Phobius"/>
    </source>
</evidence>
<keyword evidence="1" id="KW-0812">Transmembrane</keyword>
<dbReference type="RefSeq" id="WP_200266764.1">
    <property type="nucleotide sequence ID" value="NZ_JAENHN010000010.1"/>
</dbReference>
<gene>
    <name evidence="2" type="ORF">JHL18_05070</name>
</gene>
<dbReference type="EMBL" id="JAENHN010000010">
    <property type="protein sequence ID" value="MBK1810014.1"/>
    <property type="molecule type" value="Genomic_DNA"/>
</dbReference>
<proteinExistence type="predicted"/>
<accession>A0ABS1EKY2</accession>
<dbReference type="Proteomes" id="UP000596739">
    <property type="component" value="Unassembled WGS sequence"/>
</dbReference>
<keyword evidence="3" id="KW-1185">Reference proteome</keyword>
<feature type="transmembrane region" description="Helical" evidence="1">
    <location>
        <begin position="9"/>
        <end position="25"/>
    </location>
</feature>
<organism evidence="2 3">
    <name type="scientific">Clostridium yunnanense</name>
    <dbReference type="NCBI Taxonomy" id="2800325"/>
    <lineage>
        <taxon>Bacteria</taxon>
        <taxon>Bacillati</taxon>
        <taxon>Bacillota</taxon>
        <taxon>Clostridia</taxon>
        <taxon>Eubacteriales</taxon>
        <taxon>Clostridiaceae</taxon>
        <taxon>Clostridium</taxon>
    </lineage>
</organism>